<protein>
    <submittedName>
        <fullName evidence="1">Uncharacterized protein</fullName>
    </submittedName>
</protein>
<dbReference type="OrthoDB" id="6626122at2"/>
<dbReference type="eggNOG" id="ENOG5032TZ0">
    <property type="taxonomic scope" value="Bacteria"/>
</dbReference>
<dbReference type="InterPro" id="IPR031832">
    <property type="entry name" value="DUF4747"/>
</dbReference>
<dbReference type="PATRIC" id="fig|1162668.3.peg.732"/>
<dbReference type="HOGENOM" id="CLU_078997_0_0_0"/>
<proteinExistence type="predicted"/>
<dbReference type="RefSeq" id="WP_014448833.1">
    <property type="nucleotide sequence ID" value="NC_017094.1"/>
</dbReference>
<reference evidence="1 2" key="1">
    <citation type="journal article" date="2012" name="J. Bacteriol.">
        <title>Complete Genome Sequence of Leptospirillum ferrooxidans Strain C2-3, Isolated from a Fresh Volcanic Ash Deposit on the Island of Miyake, Japan.</title>
        <authorList>
            <person name="Fujimura R."/>
            <person name="Sato Y."/>
            <person name="Nishizawa T."/>
            <person name="Oshima K."/>
            <person name="Kim S.-W."/>
            <person name="Hattori M."/>
            <person name="Kamijo T."/>
            <person name="Ohta H."/>
        </authorList>
    </citation>
    <scope>NUCLEOTIDE SEQUENCE [LARGE SCALE GENOMIC DNA]</scope>
    <source>
        <strain evidence="1 2">C2-3</strain>
    </source>
</reference>
<name>I0IM42_LEPFC</name>
<dbReference type="Pfam" id="PF15931">
    <property type="entry name" value="DUF4747"/>
    <property type="match status" value="1"/>
</dbReference>
<evidence type="ECO:0000313" key="2">
    <source>
        <dbReference type="Proteomes" id="UP000007382"/>
    </source>
</evidence>
<sequence>MRKAKDRNISISIINIAVSPPHEASRYVQLMQDALELKNPVNLKGDWVGMIGVIAAEEERTENSVRFLCGKFYKYIDLISTKKWFNIKEFKPAQKNEIESIQIPDELKPHFQESFFVFLIEHHRLFFITKNGQNSFSPFQANKVLSSVFSRPEILTKYENVSITVEPARESLDNILTLPQLHTLKIEITPPNPDDLGEDEKEIFGRMHDQNARSYSVELSAATKNGLIPDEKTRKIAKVAQSNGMVTGIGGEYGNTNTLSTSQHPYYAKTSFNPEHENIFNVLVKKAIDIWSNINSKE</sequence>
<dbReference type="STRING" id="1162668.LFE_0625"/>
<gene>
    <name evidence="1" type="ordered locus">LFE_0625</name>
</gene>
<reference evidence="2" key="2">
    <citation type="submission" date="2012-03" db="EMBL/GenBank/DDBJ databases">
        <title>The complete genome sequence of the pioneer microbe on fresh volcanic deposit, Leptospirillum ferrooxidans strain C2-3.</title>
        <authorList>
            <person name="Fujimura R."/>
            <person name="Sato Y."/>
            <person name="Nishizawa T."/>
            <person name="Nanba K."/>
            <person name="Oshima K."/>
            <person name="Hattori M."/>
            <person name="Kamijo T."/>
            <person name="Ohta H."/>
        </authorList>
    </citation>
    <scope>NUCLEOTIDE SEQUENCE [LARGE SCALE GENOMIC DNA]</scope>
    <source>
        <strain evidence="2">C2-3</strain>
    </source>
</reference>
<dbReference type="KEGG" id="lfc:LFE_0625"/>
<dbReference type="AlphaFoldDB" id="I0IM42"/>
<keyword evidence="2" id="KW-1185">Reference proteome</keyword>
<dbReference type="EMBL" id="AP012342">
    <property type="protein sequence ID" value="BAM06341.1"/>
    <property type="molecule type" value="Genomic_DNA"/>
</dbReference>
<accession>I0IM42</accession>
<dbReference type="Proteomes" id="UP000007382">
    <property type="component" value="Chromosome"/>
</dbReference>
<evidence type="ECO:0000313" key="1">
    <source>
        <dbReference type="EMBL" id="BAM06341.1"/>
    </source>
</evidence>
<organism evidence="1 2">
    <name type="scientific">Leptospirillum ferrooxidans (strain C2-3)</name>
    <dbReference type="NCBI Taxonomy" id="1162668"/>
    <lineage>
        <taxon>Bacteria</taxon>
        <taxon>Pseudomonadati</taxon>
        <taxon>Nitrospirota</taxon>
        <taxon>Nitrospiria</taxon>
        <taxon>Nitrospirales</taxon>
        <taxon>Nitrospiraceae</taxon>
        <taxon>Leptospirillum</taxon>
    </lineage>
</organism>